<feature type="region of interest" description="Disordered" evidence="1">
    <location>
        <begin position="160"/>
        <end position="184"/>
    </location>
</feature>
<feature type="region of interest" description="Disordered" evidence="1">
    <location>
        <begin position="264"/>
        <end position="284"/>
    </location>
</feature>
<dbReference type="Proteomes" id="UP000504630">
    <property type="component" value="Chromosome 9"/>
</dbReference>
<organism evidence="2 3">
    <name type="scientific">Cottoperca gobio</name>
    <name type="common">Frogmouth</name>
    <name type="synonym">Aphritis gobio</name>
    <dbReference type="NCBI Taxonomy" id="56716"/>
    <lineage>
        <taxon>Eukaryota</taxon>
        <taxon>Metazoa</taxon>
        <taxon>Chordata</taxon>
        <taxon>Craniata</taxon>
        <taxon>Vertebrata</taxon>
        <taxon>Euteleostomi</taxon>
        <taxon>Actinopterygii</taxon>
        <taxon>Neopterygii</taxon>
        <taxon>Teleostei</taxon>
        <taxon>Neoteleostei</taxon>
        <taxon>Acanthomorphata</taxon>
        <taxon>Eupercaria</taxon>
        <taxon>Perciformes</taxon>
        <taxon>Notothenioidei</taxon>
        <taxon>Bovichtidae</taxon>
        <taxon>Cottoperca</taxon>
    </lineage>
</organism>
<dbReference type="InParanoid" id="A0A6J2QEV0"/>
<accession>A0A6J2QEV0</accession>
<proteinExistence type="predicted"/>
<feature type="compositionally biased region" description="Low complexity" evidence="1">
    <location>
        <begin position="174"/>
        <end position="184"/>
    </location>
</feature>
<reference evidence="3" key="1">
    <citation type="submission" date="2025-08" db="UniProtKB">
        <authorList>
            <consortium name="RefSeq"/>
        </authorList>
    </citation>
    <scope>IDENTIFICATION</scope>
</reference>
<dbReference type="GeneID" id="115013805"/>
<dbReference type="AlphaFoldDB" id="A0A6J2QEV0"/>
<gene>
    <name evidence="3" type="primary">LOC115013805</name>
</gene>
<name>A0A6J2QEV0_COTGO</name>
<evidence type="ECO:0000256" key="1">
    <source>
        <dbReference type="SAM" id="MobiDB-lite"/>
    </source>
</evidence>
<dbReference type="KEGG" id="cgob:115013805"/>
<feature type="compositionally biased region" description="Polar residues" evidence="1">
    <location>
        <begin position="97"/>
        <end position="138"/>
    </location>
</feature>
<feature type="region of interest" description="Disordered" evidence="1">
    <location>
        <begin position="82"/>
        <end position="138"/>
    </location>
</feature>
<protein>
    <submittedName>
        <fullName evidence="3">Uncharacterized protein LOC115013805</fullName>
    </submittedName>
</protein>
<keyword evidence="2" id="KW-1185">Reference proteome</keyword>
<sequence>MVVDEDVELDWSISELPQEQTHCSPTSDTMTATNLTERRKDMCCATYDYCGIGMMKPPIPEVMLVSLRDQENTQKAHTPVFEVLGNRTPASPLKPSTCASMQTSVMQSISSSAQQSGNTGSPSSNNLMTNGATQIPPQSESALGQLKTVPKHCQTVHSNHLNSNISLRPNSPIESNSQESTSNQQIRPIIHLPTLEELDHGKWRVVQAHWEQLEEMEALCRKEGMLLCQQPDMAFGDYVQKLEDIMERKAQCVHIMIAQLQPYLKPSQSNGPHHQEEDNHDPIT</sequence>
<evidence type="ECO:0000313" key="2">
    <source>
        <dbReference type="Proteomes" id="UP000504630"/>
    </source>
</evidence>
<evidence type="ECO:0000313" key="3">
    <source>
        <dbReference type="RefSeq" id="XP_029296186.1"/>
    </source>
</evidence>
<dbReference type="OrthoDB" id="3176171at2759"/>
<feature type="compositionally biased region" description="Polar residues" evidence="1">
    <location>
        <begin position="160"/>
        <end position="173"/>
    </location>
</feature>
<feature type="compositionally biased region" description="Basic and acidic residues" evidence="1">
    <location>
        <begin position="273"/>
        <end position="284"/>
    </location>
</feature>
<dbReference type="RefSeq" id="XP_029296186.1">
    <property type="nucleotide sequence ID" value="XM_029440326.1"/>
</dbReference>